<gene>
    <name evidence="6" type="ORF">ADS79_34045</name>
    <name evidence="5" type="ORF">BRE01_58110</name>
</gene>
<dbReference type="Gene3D" id="3.40.50.2300">
    <property type="match status" value="2"/>
</dbReference>
<dbReference type="EMBL" id="BJON01000025">
    <property type="protein sequence ID" value="GED72109.1"/>
    <property type="molecule type" value="Genomic_DNA"/>
</dbReference>
<organism evidence="6 7">
    <name type="scientific">Brevibacillus reuszeri</name>
    <dbReference type="NCBI Taxonomy" id="54915"/>
    <lineage>
        <taxon>Bacteria</taxon>
        <taxon>Bacillati</taxon>
        <taxon>Bacillota</taxon>
        <taxon>Bacilli</taxon>
        <taxon>Bacillales</taxon>
        <taxon>Paenibacillaceae</taxon>
        <taxon>Brevibacillus</taxon>
    </lineage>
</organism>
<keyword evidence="8" id="KW-1185">Reference proteome</keyword>
<dbReference type="PATRIC" id="fig|54915.3.peg.388"/>
<dbReference type="InterPro" id="IPR046335">
    <property type="entry name" value="LacI/GalR-like_sensor"/>
</dbReference>
<dbReference type="Proteomes" id="UP000319578">
    <property type="component" value="Unassembled WGS sequence"/>
</dbReference>
<evidence type="ECO:0000313" key="5">
    <source>
        <dbReference type="EMBL" id="GED72109.1"/>
    </source>
</evidence>
<evidence type="ECO:0000313" key="6">
    <source>
        <dbReference type="EMBL" id="KNB68495.1"/>
    </source>
</evidence>
<keyword evidence="1" id="KW-0805">Transcription regulation</keyword>
<dbReference type="SUPFAM" id="SSF47413">
    <property type="entry name" value="lambda repressor-like DNA-binding domains"/>
    <property type="match status" value="1"/>
</dbReference>
<evidence type="ECO:0000313" key="8">
    <source>
        <dbReference type="Proteomes" id="UP000319578"/>
    </source>
</evidence>
<dbReference type="Pfam" id="PF13377">
    <property type="entry name" value="Peripla_BP_3"/>
    <property type="match status" value="1"/>
</dbReference>
<dbReference type="GO" id="GO:0003700">
    <property type="term" value="F:DNA-binding transcription factor activity"/>
    <property type="evidence" value="ECO:0007669"/>
    <property type="project" value="TreeGrafter"/>
</dbReference>
<dbReference type="Gene3D" id="1.10.260.40">
    <property type="entry name" value="lambda repressor-like DNA-binding domains"/>
    <property type="match status" value="1"/>
</dbReference>
<protein>
    <submittedName>
        <fullName evidence="6">LacI family transcriptional regulator</fullName>
    </submittedName>
</protein>
<reference evidence="7" key="1">
    <citation type="submission" date="2015-07" db="EMBL/GenBank/DDBJ databases">
        <title>Genome sequencing project for genomic taxonomy and phylogenomics of Bacillus-like bacteria.</title>
        <authorList>
            <person name="Liu B."/>
            <person name="Wang J."/>
            <person name="Zhu Y."/>
            <person name="Liu G."/>
            <person name="Chen Q."/>
            <person name="Chen Z."/>
            <person name="Lan J."/>
            <person name="Che J."/>
            <person name="Ge C."/>
            <person name="Shi H."/>
            <person name="Pan Z."/>
            <person name="Liu X."/>
        </authorList>
    </citation>
    <scope>NUCLEOTIDE SEQUENCE [LARGE SCALE GENOMIC DNA]</scope>
    <source>
        <strain evidence="7">DSM 9887</strain>
    </source>
</reference>
<evidence type="ECO:0000259" key="4">
    <source>
        <dbReference type="PROSITE" id="PS50932"/>
    </source>
</evidence>
<dbReference type="PRINTS" id="PR00036">
    <property type="entry name" value="HTHLACI"/>
</dbReference>
<keyword evidence="3" id="KW-0804">Transcription</keyword>
<evidence type="ECO:0000313" key="7">
    <source>
        <dbReference type="Proteomes" id="UP000036834"/>
    </source>
</evidence>
<dbReference type="InterPro" id="IPR028082">
    <property type="entry name" value="Peripla_BP_I"/>
</dbReference>
<dbReference type="AlphaFoldDB" id="A0A0K9YJW8"/>
<dbReference type="InterPro" id="IPR010982">
    <property type="entry name" value="Lambda_DNA-bd_dom_sf"/>
</dbReference>
<feature type="domain" description="HTH lacI-type" evidence="4">
    <location>
        <begin position="3"/>
        <end position="57"/>
    </location>
</feature>
<dbReference type="RefSeq" id="WP_049742906.1">
    <property type="nucleotide sequence ID" value="NZ_BJON01000025.1"/>
</dbReference>
<dbReference type="CDD" id="cd19975">
    <property type="entry name" value="PBP1_CcpA-like"/>
    <property type="match status" value="1"/>
</dbReference>
<dbReference type="STRING" id="54915.ADS79_34045"/>
<reference evidence="6" key="2">
    <citation type="submission" date="2015-07" db="EMBL/GenBank/DDBJ databases">
        <title>MeaNS - Measles Nucleotide Surveillance Program.</title>
        <authorList>
            <person name="Tran T."/>
            <person name="Druce J."/>
        </authorList>
    </citation>
    <scope>NUCLEOTIDE SEQUENCE</scope>
    <source>
        <strain evidence="6">DSM 9887</strain>
    </source>
</reference>
<dbReference type="SUPFAM" id="SSF53822">
    <property type="entry name" value="Periplasmic binding protein-like I"/>
    <property type="match status" value="1"/>
</dbReference>
<dbReference type="OrthoDB" id="9784962at2"/>
<dbReference type="CDD" id="cd01392">
    <property type="entry name" value="HTH_LacI"/>
    <property type="match status" value="1"/>
</dbReference>
<dbReference type="GO" id="GO:0000976">
    <property type="term" value="F:transcription cis-regulatory region binding"/>
    <property type="evidence" value="ECO:0007669"/>
    <property type="project" value="TreeGrafter"/>
</dbReference>
<comment type="caution">
    <text evidence="6">The sequence shown here is derived from an EMBL/GenBank/DDBJ whole genome shotgun (WGS) entry which is preliminary data.</text>
</comment>
<dbReference type="Pfam" id="PF00356">
    <property type="entry name" value="LacI"/>
    <property type="match status" value="1"/>
</dbReference>
<dbReference type="PANTHER" id="PTHR30146">
    <property type="entry name" value="LACI-RELATED TRANSCRIPTIONAL REPRESSOR"/>
    <property type="match status" value="1"/>
</dbReference>
<dbReference type="SMART" id="SM00354">
    <property type="entry name" value="HTH_LACI"/>
    <property type="match status" value="1"/>
</dbReference>
<name>A0A0K9YJW8_9BACL</name>
<proteinExistence type="predicted"/>
<evidence type="ECO:0000256" key="2">
    <source>
        <dbReference type="ARBA" id="ARBA00023125"/>
    </source>
</evidence>
<dbReference type="Proteomes" id="UP000036834">
    <property type="component" value="Unassembled WGS sequence"/>
</dbReference>
<dbReference type="EMBL" id="LGIQ01000020">
    <property type="protein sequence ID" value="KNB68495.1"/>
    <property type="molecule type" value="Genomic_DNA"/>
</dbReference>
<dbReference type="PROSITE" id="PS50932">
    <property type="entry name" value="HTH_LACI_2"/>
    <property type="match status" value="1"/>
</dbReference>
<dbReference type="PANTHER" id="PTHR30146:SF109">
    <property type="entry name" value="HTH-TYPE TRANSCRIPTIONAL REGULATOR GALS"/>
    <property type="match status" value="1"/>
</dbReference>
<dbReference type="PROSITE" id="PS00356">
    <property type="entry name" value="HTH_LACI_1"/>
    <property type="match status" value="1"/>
</dbReference>
<evidence type="ECO:0000256" key="1">
    <source>
        <dbReference type="ARBA" id="ARBA00023015"/>
    </source>
</evidence>
<reference evidence="5 8" key="3">
    <citation type="submission" date="2019-06" db="EMBL/GenBank/DDBJ databases">
        <title>Whole genome shotgun sequence of Brevibacillus reuszeri NBRC 15719.</title>
        <authorList>
            <person name="Hosoyama A."/>
            <person name="Uohara A."/>
            <person name="Ohji S."/>
            <person name="Ichikawa N."/>
        </authorList>
    </citation>
    <scope>NUCLEOTIDE SEQUENCE [LARGE SCALE GENOMIC DNA]</scope>
    <source>
        <strain evidence="5 8">NBRC 15719</strain>
    </source>
</reference>
<evidence type="ECO:0000256" key="3">
    <source>
        <dbReference type="ARBA" id="ARBA00023163"/>
    </source>
</evidence>
<dbReference type="InterPro" id="IPR000843">
    <property type="entry name" value="HTH_LacI"/>
</dbReference>
<keyword evidence="2" id="KW-0238">DNA-binding</keyword>
<accession>A0A0K9YJW8</accession>
<sequence>MDIKIKDVAKAAGVSVTSVSRVLNGEQYVSAEIKQRVNEAINELGYTPSHIARSLKRKKTNLIGVIVSNITSNFFSTILSSIEETVDQHHYNLLVCNIMENLDKELRYLQTFQEMRVDGIIIMHEKVNDDIRRFLHQTKIPIIFCASPVDPAFPRVTVDDFSAAYDATRFLGDLGHQRIAFIGGDLEDVSSGRKRYEGYLKAISDIGLTIEPRWIKFGDYQVKSGYEQMKAILQEGPRPTAVFAASDDMALGAMNCLHDCGFHVPEQMSVIGFDGSELTELTRPRLTSMQQPIAMIGRLSVELLLEAIQNPDQSATLTTVPHQLVIRDSCRAPAGLV</sequence>